<comment type="pathway">
    <text evidence="2">Lipid metabolism.</text>
</comment>
<accession>A0A7J6FWL1</accession>
<feature type="domain" description="Fatty acid desaturase" evidence="12">
    <location>
        <begin position="118"/>
        <end position="378"/>
    </location>
</feature>
<gene>
    <name evidence="14" type="ORF">G4B88_004708</name>
</gene>
<keyword evidence="7" id="KW-0443">Lipid metabolism</keyword>
<evidence type="ECO:0000256" key="2">
    <source>
        <dbReference type="ARBA" id="ARBA00005189"/>
    </source>
</evidence>
<evidence type="ECO:0000256" key="10">
    <source>
        <dbReference type="SAM" id="MobiDB-lite"/>
    </source>
</evidence>
<keyword evidence="11" id="KW-1133">Transmembrane helix</keyword>
<proteinExistence type="inferred from homology"/>
<evidence type="ECO:0000313" key="14">
    <source>
        <dbReference type="EMBL" id="KAF4374957.1"/>
    </source>
</evidence>
<dbReference type="PANTHER" id="PTHR32100">
    <property type="entry name" value="OMEGA-6 FATTY ACID DESATURASE, CHLOROPLASTIC"/>
    <property type="match status" value="1"/>
</dbReference>
<evidence type="ECO:0000256" key="5">
    <source>
        <dbReference type="ARBA" id="ARBA00022832"/>
    </source>
</evidence>
<evidence type="ECO:0000259" key="13">
    <source>
        <dbReference type="Pfam" id="PF11960"/>
    </source>
</evidence>
<dbReference type="Pfam" id="PF11960">
    <property type="entry name" value="DUF3474"/>
    <property type="match status" value="1"/>
</dbReference>
<feature type="domain" description="Fatty acid desaturase N-terminal" evidence="13">
    <location>
        <begin position="40"/>
        <end position="96"/>
    </location>
</feature>
<name>A0A7J6FWL1_CANSA</name>
<feature type="domain" description="Fatty acid desaturase" evidence="12">
    <location>
        <begin position="507"/>
        <end position="767"/>
    </location>
</feature>
<dbReference type="InterPro" id="IPR005804">
    <property type="entry name" value="FA_desaturase_dom"/>
</dbReference>
<evidence type="ECO:0000256" key="11">
    <source>
        <dbReference type="SAM" id="Phobius"/>
    </source>
</evidence>
<evidence type="ECO:0000259" key="12">
    <source>
        <dbReference type="Pfam" id="PF00487"/>
    </source>
</evidence>
<feature type="transmembrane region" description="Helical" evidence="11">
    <location>
        <begin position="671"/>
        <end position="694"/>
    </location>
</feature>
<dbReference type="Pfam" id="PF00487">
    <property type="entry name" value="FA_desaturase"/>
    <property type="match status" value="2"/>
</dbReference>
<evidence type="ECO:0000256" key="4">
    <source>
        <dbReference type="ARBA" id="ARBA00022516"/>
    </source>
</evidence>
<keyword evidence="9" id="KW-0275">Fatty acid biosynthesis</keyword>
<feature type="transmembrane region" description="Helical" evidence="11">
    <location>
        <begin position="88"/>
        <end position="109"/>
    </location>
</feature>
<sequence length="853" mass="98570">MSILPHTPQINWHNLTLSSFSSNFFQGAKMGVGSRMLEPKSELKDSKNNNNSPIERAPHTKPPFTLSQIKKAIPPHCFQRSLLRSFFYVFRDLFYVTLFYYLATSYFHLLPHPLPYLAWPLYWIFQGCALFAFGLIGHECGHHAFSDYKWIDDMVGFVIHSAILLPYFSFKYSHRRHHSNTGSINRDEAFVPKTKSQMPWFSKYLNNPLGRVLTLGFLLTIGFPSYLTFNLLGRQYDRFASHYDPYSPIYSNNERLQILISDVGVFITIFVLYQLALARGLSWVMLVYGVPMVLVSGWLVLVTYLQHTHPALPHYDSSEWDWLRGALSTVDRDFGVLNSIFHNISNTHVVHHLFPTIPYYNAVEATKAVKPILGEYYRLDETPIIKAVWREAKECLYVESDDESPLYKGVFWYKNKGGKMGAGGRMPEPKSELNGSKNKNSLIERVPHTKPPFTLSEIKKAIPPHCFKRSLIRSFACVFHDLFFASLFYYVATSYFHLIPKPISYIAWPIYWIFQGCILTGVWVIAHECGHHAFSDHQWVDDTVGLILHSALLVPYFSWKYSHRRHHSNTGSIDRDEVFVPKPKSQVSPFAKYLNNPPGRVLSLFVTLTLGWPLYLAFNVSGRPYDRFACHYDPYGPIYSNRERLQIFISDIGIFIATFALYHLVSAKGLGWVVLVYGVPLLIVNGFLVLITYLQHTHPALPHYDSSEWDWLRGALSTVDRDYGILNRVFHNITDTHVVHHLFSTMPHYNAMEATKAVKPILGEYYRLDDTPIVKAMWREAKECLYVEQDDDSPSNKGDIHIMINICIDHKTLKLNYILYKETKNASTFIAKLREKQLTLKTKLKKKEEESKK</sequence>
<reference evidence="14 15" key="1">
    <citation type="journal article" date="2020" name="bioRxiv">
        <title>Sequence and annotation of 42 cannabis genomes reveals extensive copy number variation in cannabinoid synthesis and pathogen resistance genes.</title>
        <authorList>
            <person name="Mckernan K.J."/>
            <person name="Helbert Y."/>
            <person name="Kane L.T."/>
            <person name="Ebling H."/>
            <person name="Zhang L."/>
            <person name="Liu B."/>
            <person name="Eaton Z."/>
            <person name="Mclaughlin S."/>
            <person name="Kingan S."/>
            <person name="Baybayan P."/>
            <person name="Concepcion G."/>
            <person name="Jordan M."/>
            <person name="Riva A."/>
            <person name="Barbazuk W."/>
            <person name="Harkins T."/>
        </authorList>
    </citation>
    <scope>NUCLEOTIDE SEQUENCE [LARGE SCALE GENOMIC DNA]</scope>
    <source>
        <strain evidence="15">cv. Jamaican Lion 4</strain>
        <tissue evidence="14">Leaf</tissue>
    </source>
</reference>
<evidence type="ECO:0000256" key="7">
    <source>
        <dbReference type="ARBA" id="ARBA00023098"/>
    </source>
</evidence>
<feature type="transmembrane region" description="Helical" evidence="11">
    <location>
        <begin position="121"/>
        <end position="138"/>
    </location>
</feature>
<evidence type="ECO:0000313" key="15">
    <source>
        <dbReference type="Proteomes" id="UP000583929"/>
    </source>
</evidence>
<protein>
    <submittedName>
        <fullName evidence="14">Uncharacterized protein</fullName>
    </submittedName>
</protein>
<dbReference type="InterPro" id="IPR021863">
    <property type="entry name" value="FAS_N"/>
</dbReference>
<dbReference type="GO" id="GO:0016020">
    <property type="term" value="C:membrane"/>
    <property type="evidence" value="ECO:0007669"/>
    <property type="project" value="UniProtKB-SubCell"/>
</dbReference>
<dbReference type="GO" id="GO:0006633">
    <property type="term" value="P:fatty acid biosynthetic process"/>
    <property type="evidence" value="ECO:0007669"/>
    <property type="project" value="UniProtKB-KW"/>
</dbReference>
<feature type="transmembrane region" description="Helical" evidence="11">
    <location>
        <begin position="150"/>
        <end position="170"/>
    </location>
</feature>
<dbReference type="EMBL" id="JAATIQ010000165">
    <property type="protein sequence ID" value="KAF4374957.1"/>
    <property type="molecule type" value="Genomic_DNA"/>
</dbReference>
<keyword evidence="15" id="KW-1185">Reference proteome</keyword>
<feature type="non-terminal residue" evidence="14">
    <location>
        <position position="853"/>
    </location>
</feature>
<comment type="subcellular location">
    <subcellularLocation>
        <location evidence="1">Membrane</location>
    </subcellularLocation>
</comment>
<keyword evidence="4" id="KW-0444">Lipid biosynthesis</keyword>
<evidence type="ECO:0000256" key="6">
    <source>
        <dbReference type="ARBA" id="ARBA00023002"/>
    </source>
</evidence>
<evidence type="ECO:0000256" key="3">
    <source>
        <dbReference type="ARBA" id="ARBA00009295"/>
    </source>
</evidence>
<dbReference type="Proteomes" id="UP000583929">
    <property type="component" value="Unassembled WGS sequence"/>
</dbReference>
<comment type="caution">
    <text evidence="14">The sequence shown here is derived from an EMBL/GenBank/DDBJ whole genome shotgun (WGS) entry which is preliminary data.</text>
</comment>
<keyword evidence="6" id="KW-0560">Oxidoreductase</keyword>
<dbReference type="InterPro" id="IPR012171">
    <property type="entry name" value="Fatty_acid_desaturase"/>
</dbReference>
<keyword evidence="5" id="KW-0276">Fatty acid metabolism</keyword>
<dbReference type="AlphaFoldDB" id="A0A7J6FWL1"/>
<feature type="transmembrane region" description="Helical" evidence="11">
    <location>
        <begin position="209"/>
        <end position="229"/>
    </location>
</feature>
<comment type="similarity">
    <text evidence="3">Belongs to the fatty acid desaturase type 1 family.</text>
</comment>
<feature type="transmembrane region" description="Helical" evidence="11">
    <location>
        <begin position="478"/>
        <end position="499"/>
    </location>
</feature>
<feature type="transmembrane region" description="Helical" evidence="11">
    <location>
        <begin position="647"/>
        <end position="665"/>
    </location>
</feature>
<feature type="region of interest" description="Disordered" evidence="10">
    <location>
        <begin position="41"/>
        <end position="62"/>
    </location>
</feature>
<evidence type="ECO:0000256" key="1">
    <source>
        <dbReference type="ARBA" id="ARBA00004370"/>
    </source>
</evidence>
<keyword evidence="8 11" id="KW-0472">Membrane</keyword>
<feature type="transmembrane region" description="Helical" evidence="11">
    <location>
        <begin position="256"/>
        <end position="277"/>
    </location>
</feature>
<feature type="transmembrane region" description="Helical" evidence="11">
    <location>
        <begin position="601"/>
        <end position="618"/>
    </location>
</feature>
<feature type="transmembrane region" description="Helical" evidence="11">
    <location>
        <begin position="283"/>
        <end position="305"/>
    </location>
</feature>
<dbReference type="CDD" id="cd03507">
    <property type="entry name" value="Delta12-FADS-like"/>
    <property type="match status" value="2"/>
</dbReference>
<feature type="transmembrane region" description="Helical" evidence="11">
    <location>
        <begin position="505"/>
        <end position="527"/>
    </location>
</feature>
<dbReference type="GO" id="GO:0016717">
    <property type="term" value="F:oxidoreductase activity, acting on paired donors, with oxidation of a pair of donors resulting in the reduction of molecular oxygen to two molecules of water"/>
    <property type="evidence" value="ECO:0007669"/>
    <property type="project" value="InterPro"/>
</dbReference>
<organism evidence="14 15">
    <name type="scientific">Cannabis sativa</name>
    <name type="common">Hemp</name>
    <name type="synonym">Marijuana</name>
    <dbReference type="NCBI Taxonomy" id="3483"/>
    <lineage>
        <taxon>Eukaryota</taxon>
        <taxon>Viridiplantae</taxon>
        <taxon>Streptophyta</taxon>
        <taxon>Embryophyta</taxon>
        <taxon>Tracheophyta</taxon>
        <taxon>Spermatophyta</taxon>
        <taxon>Magnoliopsida</taxon>
        <taxon>eudicotyledons</taxon>
        <taxon>Gunneridae</taxon>
        <taxon>Pentapetalae</taxon>
        <taxon>rosids</taxon>
        <taxon>fabids</taxon>
        <taxon>Rosales</taxon>
        <taxon>Cannabaceae</taxon>
        <taxon>Cannabis</taxon>
    </lineage>
</organism>
<evidence type="ECO:0000256" key="8">
    <source>
        <dbReference type="ARBA" id="ARBA00023136"/>
    </source>
</evidence>
<keyword evidence="11" id="KW-0812">Transmembrane</keyword>
<evidence type="ECO:0000256" key="9">
    <source>
        <dbReference type="ARBA" id="ARBA00023160"/>
    </source>
</evidence>